<dbReference type="InterPro" id="IPR027417">
    <property type="entry name" value="P-loop_NTPase"/>
</dbReference>
<name>A0ABX0WK79_9RHOO</name>
<dbReference type="InterPro" id="IPR003593">
    <property type="entry name" value="AAA+_ATPase"/>
</dbReference>
<dbReference type="SMART" id="SM00382">
    <property type="entry name" value="AAA"/>
    <property type="match status" value="1"/>
</dbReference>
<accession>A0ABX0WK79</accession>
<reference evidence="3" key="1">
    <citation type="submission" date="2020-03" db="EMBL/GenBank/DDBJ databases">
        <title>Whole-genome sequence of the purple nonsulfur bacterium Rhodocyclus tenuis DSM112.</title>
        <authorList>
            <person name="Kyndt J.A."/>
            <person name="Meyer T.E."/>
        </authorList>
    </citation>
    <scope>NUCLEOTIDE SEQUENCE [LARGE SCALE GENOMIC DNA]</scope>
    <source>
        <strain evidence="3">DSM 112</strain>
    </source>
</reference>
<evidence type="ECO:0000313" key="2">
    <source>
        <dbReference type="EMBL" id="NJA90133.1"/>
    </source>
</evidence>
<evidence type="ECO:0000313" key="3">
    <source>
        <dbReference type="Proteomes" id="UP000720344"/>
    </source>
</evidence>
<dbReference type="Gene3D" id="3.40.50.300">
    <property type="entry name" value="P-loop containing nucleotide triphosphate hydrolases"/>
    <property type="match status" value="1"/>
</dbReference>
<dbReference type="Proteomes" id="UP000720344">
    <property type="component" value="Unassembled WGS sequence"/>
</dbReference>
<dbReference type="PANTHER" id="PTHR43718">
    <property type="entry name" value="LON PROTEASE"/>
    <property type="match status" value="1"/>
</dbReference>
<organism evidence="2 3">
    <name type="scientific">Rhodocyclus gracilis</name>
    <dbReference type="NCBI Taxonomy" id="2929842"/>
    <lineage>
        <taxon>Bacteria</taxon>
        <taxon>Pseudomonadati</taxon>
        <taxon>Pseudomonadota</taxon>
        <taxon>Betaproteobacteria</taxon>
        <taxon>Rhodocyclales</taxon>
        <taxon>Rhodocyclaceae</taxon>
        <taxon>Rhodocyclus</taxon>
    </lineage>
</organism>
<gene>
    <name evidence="2" type="ORF">HCX48_13010</name>
</gene>
<dbReference type="PANTHER" id="PTHR43718:SF2">
    <property type="entry name" value="LON PROTEASE HOMOLOG, MITOCHONDRIAL"/>
    <property type="match status" value="1"/>
</dbReference>
<feature type="domain" description="AAA+ ATPase" evidence="1">
    <location>
        <begin position="176"/>
        <end position="325"/>
    </location>
</feature>
<keyword evidence="3" id="KW-1185">Reference proteome</keyword>
<dbReference type="EMBL" id="JAATWB010000013">
    <property type="protein sequence ID" value="NJA90133.1"/>
    <property type="molecule type" value="Genomic_DNA"/>
</dbReference>
<proteinExistence type="predicted"/>
<protein>
    <submittedName>
        <fullName evidence="2">AAA family ATPase</fullName>
    </submittedName>
</protein>
<dbReference type="InterPro" id="IPR003959">
    <property type="entry name" value="ATPase_AAA_core"/>
</dbReference>
<dbReference type="SUPFAM" id="SSF52540">
    <property type="entry name" value="P-loop containing nucleoside triphosphate hydrolases"/>
    <property type="match status" value="1"/>
</dbReference>
<dbReference type="RefSeq" id="WP_167682695.1">
    <property type="nucleotide sequence ID" value="NZ_JAATWB010000013.1"/>
</dbReference>
<dbReference type="InterPro" id="IPR027065">
    <property type="entry name" value="Lon_Prtase"/>
</dbReference>
<evidence type="ECO:0000259" key="1">
    <source>
        <dbReference type="SMART" id="SM00382"/>
    </source>
</evidence>
<dbReference type="Pfam" id="PF00004">
    <property type="entry name" value="AAA"/>
    <property type="match status" value="1"/>
</dbReference>
<sequence length="401" mass="43924">MATSHLAGANLMNPRDRNTVPPGFVFYTANQQCRLLIPLPIWLDLDAEAHGVKEKRRDEPATPKVPAAEKLEVPLPVVEADPFLGEASLQIFDLEMLRRARNRLMTEEKERRVRQMPVVEKALNWEGRRRLPESNIARMKTRLQALGKAMPNFQAAIDILIGELALSMAGPAEDFRVSPIALYGVPGIGKTRFAREVAAILDVGFESIALGSTDAGFVLAGVSPGYSTTRAGRIAKLLAEGDAASPVVMLDEIDKARGDDRNPVVPTLLELLEADSARAFRDEGLEIRMDASRIVYLATANDPELIPAPLQSRLRMLEVAAPTQEQRRGILGNIANEFVGVGVGFPCFLLDRLAEADLDLRVLRRVLRESAGRTLARGGGEVGEADLVLPEHGRHWKVGFV</sequence>
<comment type="caution">
    <text evidence="2">The sequence shown here is derived from an EMBL/GenBank/DDBJ whole genome shotgun (WGS) entry which is preliminary data.</text>
</comment>